<sequence>MTKRLAVLISILILAVFTAACGSQDSSSDDAAAASDNGEQETVTVEHELGKTEVPVHPEKVVVFDFGSLDTLKKLDVDVTAVPKENLPSYLADYDSEEYENAGTLFEPDFEKLSEIDPDLIIISGRTAEAYEDLNELAPTIHLGVDTTRYMDSFKENATVLGEIFGKESEVEEELATIDEQISDLNEKASASGKNSLIILTNDGSINAYGPGSRFGVIHDVFGFPAVDENIEASTHGQNISFEYLVEKDPDYLFVVDRNKVVGGESSAEKTLDNKLVQDTKAYKEENIVYLNPDYWYLSGGGLISVSEMVNEVASSME</sequence>
<dbReference type="InterPro" id="IPR033870">
    <property type="entry name" value="FatB"/>
</dbReference>
<keyword evidence="8" id="KW-1185">Reference proteome</keyword>
<dbReference type="InterPro" id="IPR051313">
    <property type="entry name" value="Bact_iron-sidero_bind"/>
</dbReference>
<dbReference type="Proteomes" id="UP000665043">
    <property type="component" value="Chromosome"/>
</dbReference>
<name>A0ABX7VTG1_9BACI</name>
<dbReference type="RefSeq" id="WP_209365391.1">
    <property type="nucleotide sequence ID" value="NZ_CP046956.1"/>
</dbReference>
<evidence type="ECO:0000259" key="6">
    <source>
        <dbReference type="PROSITE" id="PS50983"/>
    </source>
</evidence>
<dbReference type="Gene3D" id="3.40.50.1980">
    <property type="entry name" value="Nitrogenase molybdenum iron protein domain"/>
    <property type="match status" value="2"/>
</dbReference>
<evidence type="ECO:0000256" key="2">
    <source>
        <dbReference type="ARBA" id="ARBA00008814"/>
    </source>
</evidence>
<proteinExistence type="inferred from homology"/>
<evidence type="ECO:0000256" key="5">
    <source>
        <dbReference type="SAM" id="SignalP"/>
    </source>
</evidence>
<evidence type="ECO:0000313" key="7">
    <source>
        <dbReference type="EMBL" id="QTN00250.1"/>
    </source>
</evidence>
<dbReference type="CDD" id="cd01140">
    <property type="entry name" value="FatB"/>
    <property type="match status" value="1"/>
</dbReference>
<evidence type="ECO:0000313" key="8">
    <source>
        <dbReference type="Proteomes" id="UP000665043"/>
    </source>
</evidence>
<evidence type="ECO:0000256" key="4">
    <source>
        <dbReference type="ARBA" id="ARBA00022729"/>
    </source>
</evidence>
<organism evidence="7 8">
    <name type="scientific">Sediminibacillus dalangtanensis</name>
    <dbReference type="NCBI Taxonomy" id="2729421"/>
    <lineage>
        <taxon>Bacteria</taxon>
        <taxon>Bacillati</taxon>
        <taxon>Bacillota</taxon>
        <taxon>Bacilli</taxon>
        <taxon>Bacillales</taxon>
        <taxon>Bacillaceae</taxon>
        <taxon>Sediminibacillus</taxon>
    </lineage>
</organism>
<dbReference type="Pfam" id="PF01497">
    <property type="entry name" value="Peripla_BP_2"/>
    <property type="match status" value="1"/>
</dbReference>
<dbReference type="PROSITE" id="PS51257">
    <property type="entry name" value="PROKAR_LIPOPROTEIN"/>
    <property type="match status" value="1"/>
</dbReference>
<dbReference type="EMBL" id="CP046956">
    <property type="protein sequence ID" value="QTN00250.1"/>
    <property type="molecule type" value="Genomic_DNA"/>
</dbReference>
<accession>A0ABX7VTG1</accession>
<dbReference type="PANTHER" id="PTHR30532">
    <property type="entry name" value="IRON III DICITRATE-BINDING PERIPLASMIC PROTEIN"/>
    <property type="match status" value="1"/>
</dbReference>
<dbReference type="PANTHER" id="PTHR30532:SF28">
    <property type="entry name" value="PETROBACTIN-BINDING PROTEIN YCLQ"/>
    <property type="match status" value="1"/>
</dbReference>
<dbReference type="PROSITE" id="PS50983">
    <property type="entry name" value="FE_B12_PBP"/>
    <property type="match status" value="1"/>
</dbReference>
<keyword evidence="3" id="KW-0813">Transport</keyword>
<protein>
    <submittedName>
        <fullName evidence="7">ABC transporter substrate-binding protein</fullName>
    </submittedName>
</protein>
<gene>
    <name evidence="7" type="ORF">ERJ70_13650</name>
</gene>
<comment type="similarity">
    <text evidence="2">Belongs to the bacterial solute-binding protein 8 family.</text>
</comment>
<keyword evidence="4 5" id="KW-0732">Signal</keyword>
<feature type="chain" id="PRO_5047310008" evidence="5">
    <location>
        <begin position="20"/>
        <end position="318"/>
    </location>
</feature>
<dbReference type="InterPro" id="IPR002491">
    <property type="entry name" value="ABC_transptr_periplasmic_BD"/>
</dbReference>
<evidence type="ECO:0000256" key="3">
    <source>
        <dbReference type="ARBA" id="ARBA00022448"/>
    </source>
</evidence>
<evidence type="ECO:0000256" key="1">
    <source>
        <dbReference type="ARBA" id="ARBA00004193"/>
    </source>
</evidence>
<comment type="subcellular location">
    <subcellularLocation>
        <location evidence="1">Cell membrane</location>
        <topology evidence="1">Lipid-anchor</topology>
    </subcellularLocation>
</comment>
<reference evidence="7 8" key="1">
    <citation type="submission" date="2019-12" db="EMBL/GenBank/DDBJ databases">
        <title>The whole genome sequencing of a strain isolated from a Mars analog, Dalangtan Playa.</title>
        <authorList>
            <person name="Huang T."/>
        </authorList>
    </citation>
    <scope>NUCLEOTIDE SEQUENCE [LARGE SCALE GENOMIC DNA]</scope>
    <source>
        <strain evidence="7 8">DP4-553-S</strain>
    </source>
</reference>
<feature type="domain" description="Fe/B12 periplasmic-binding" evidence="6">
    <location>
        <begin position="60"/>
        <end position="318"/>
    </location>
</feature>
<dbReference type="SUPFAM" id="SSF53807">
    <property type="entry name" value="Helical backbone' metal receptor"/>
    <property type="match status" value="1"/>
</dbReference>
<feature type="signal peptide" evidence="5">
    <location>
        <begin position="1"/>
        <end position="19"/>
    </location>
</feature>